<gene>
    <name evidence="1" type="ORF">Pma05_81430</name>
</gene>
<proteinExistence type="predicted"/>
<protein>
    <submittedName>
        <fullName evidence="1">Uncharacterized protein</fullName>
    </submittedName>
</protein>
<evidence type="ECO:0000313" key="2">
    <source>
        <dbReference type="Proteomes" id="UP000621500"/>
    </source>
</evidence>
<keyword evidence="2" id="KW-1185">Reference proteome</keyword>
<comment type="caution">
    <text evidence="1">The sequence shown here is derived from an EMBL/GenBank/DDBJ whole genome shotgun (WGS) entry which is preliminary data.</text>
</comment>
<organism evidence="1 2">
    <name type="scientific">Plantactinospora mayteni</name>
    <dbReference type="NCBI Taxonomy" id="566021"/>
    <lineage>
        <taxon>Bacteria</taxon>
        <taxon>Bacillati</taxon>
        <taxon>Actinomycetota</taxon>
        <taxon>Actinomycetes</taxon>
        <taxon>Micromonosporales</taxon>
        <taxon>Micromonosporaceae</taxon>
        <taxon>Plantactinospora</taxon>
    </lineage>
</organism>
<name>A0ABQ4F3S9_9ACTN</name>
<sequence>MRANAAATRLVRSVLRDQQSYLYAGSDPFRRVFQTLADPDRMLPDGRRLIDLAPDAVELTRLRTHVELCCSAWADSAAVRGLGKILLLLACRGAALNWRWWLSTGWPQLVETFVRRIDDPTLWRNPWEINNRRRIGDPPDGLTGTNLRQLLLAGPDQLTATAAAYYLKAGLSALPPQDCGLPPARRRLLPAGYLGLVEEPSGDPTLITG</sequence>
<reference evidence="1 2" key="1">
    <citation type="submission" date="2021-01" db="EMBL/GenBank/DDBJ databases">
        <title>Whole genome shotgun sequence of Plantactinospora mayteni NBRC 109088.</title>
        <authorList>
            <person name="Komaki H."/>
            <person name="Tamura T."/>
        </authorList>
    </citation>
    <scope>NUCLEOTIDE SEQUENCE [LARGE SCALE GENOMIC DNA]</scope>
    <source>
        <strain evidence="1 2">NBRC 109088</strain>
    </source>
</reference>
<dbReference type="EMBL" id="BONX01000075">
    <property type="protein sequence ID" value="GIH01571.1"/>
    <property type="molecule type" value="Genomic_DNA"/>
</dbReference>
<dbReference type="Proteomes" id="UP000621500">
    <property type="component" value="Unassembled WGS sequence"/>
</dbReference>
<evidence type="ECO:0000313" key="1">
    <source>
        <dbReference type="EMBL" id="GIH01571.1"/>
    </source>
</evidence>
<accession>A0ABQ4F3S9</accession>